<protein>
    <recommendedName>
        <fullName evidence="5">IS4 family transposase</fullName>
    </recommendedName>
</protein>
<dbReference type="GO" id="GO:0004803">
    <property type="term" value="F:transposase activity"/>
    <property type="evidence" value="ECO:0007669"/>
    <property type="project" value="InterPro"/>
</dbReference>
<dbReference type="Proteomes" id="UP000280307">
    <property type="component" value="Unassembled WGS sequence"/>
</dbReference>
<gene>
    <name evidence="3" type="ORF">EI684_18665</name>
</gene>
<comment type="caution">
    <text evidence="3">The sequence shown here is derived from an EMBL/GenBank/DDBJ whole genome shotgun (WGS) entry which is preliminary data.</text>
</comment>
<dbReference type="Gene3D" id="1.10.740.10">
    <property type="entry name" value="Transferase Inhibitor Protein From Tn5, Chain"/>
    <property type="match status" value="1"/>
</dbReference>
<dbReference type="InterPro" id="IPR014735">
    <property type="entry name" value="Transposase_Tn5-like_N"/>
</dbReference>
<evidence type="ECO:0000259" key="1">
    <source>
        <dbReference type="Pfam" id="PF01609"/>
    </source>
</evidence>
<evidence type="ECO:0000259" key="2">
    <source>
        <dbReference type="Pfam" id="PF14706"/>
    </source>
</evidence>
<evidence type="ECO:0000313" key="3">
    <source>
        <dbReference type="EMBL" id="RRR67642.1"/>
    </source>
</evidence>
<evidence type="ECO:0008006" key="5">
    <source>
        <dbReference type="Google" id="ProtNLM"/>
    </source>
</evidence>
<feature type="domain" description="Transposase IS4-like" evidence="1">
    <location>
        <begin position="204"/>
        <end position="399"/>
    </location>
</feature>
<dbReference type="Pfam" id="PF14706">
    <property type="entry name" value="Tnp_DNA_bind"/>
    <property type="match status" value="1"/>
</dbReference>
<organism evidence="3 4">
    <name type="scientific">Candidatus Viridilinea halotolerans</name>
    <dbReference type="NCBI Taxonomy" id="2491704"/>
    <lineage>
        <taxon>Bacteria</taxon>
        <taxon>Bacillati</taxon>
        <taxon>Chloroflexota</taxon>
        <taxon>Chloroflexia</taxon>
        <taxon>Chloroflexales</taxon>
        <taxon>Chloroflexineae</taxon>
        <taxon>Oscillochloridaceae</taxon>
        <taxon>Candidatus Viridilinea</taxon>
    </lineage>
</organism>
<dbReference type="InterPro" id="IPR038215">
    <property type="entry name" value="TN5-like_N_sf"/>
</dbReference>
<dbReference type="Gene3D" id="1.10.246.40">
    <property type="entry name" value="Tn5 transposase, domain 1"/>
    <property type="match status" value="1"/>
</dbReference>
<dbReference type="SUPFAM" id="SSF53098">
    <property type="entry name" value="Ribonuclease H-like"/>
    <property type="match status" value="1"/>
</dbReference>
<dbReference type="GO" id="GO:0003677">
    <property type="term" value="F:DNA binding"/>
    <property type="evidence" value="ECO:0007669"/>
    <property type="project" value="InterPro"/>
</dbReference>
<sequence>MAILSLSQIPPDQFAEHIFAGAPLGDKRRTRRAVAVASQMLLTPGVSFSAMYSSWGQSKAAYRLMSNGAVSPEGLVGGHFERVRRALPCDGRVVLLIEDTSEIDYTFRAPIEGLSRVGPGNVDHQGFLLHSVIAAVPGGEMSTAAAERQSVRILGLAHQEYFLRSPVPVAKRAVQAHEDRESALFERSTTAIGRAPQGSRLVRVADRGADIYLVLARYQAAGHQFVVRAKFNRQLAKGAEATTISEALEGAPWCAQTFDLALRARPGQGARVATMQVRMAPVRLAVPRFNKEARERLGLPLEPIECTVVHLLEHEATAAEPTAEPERRRGTKLAKRSMPSARLEWKLLVSGPVEDFDQAVTAARHYATRWIIEEFHRTLKEGMGAERLQMETGQALMNTVAMMSPLALRVVDLREHSRLEPQSPAAGLGLTPLELELLSGATNHPIKTVEDAAKAIGKLGGHVGRKSDGMPGVKTLFLGLRKLQSMVEAIIIYESRRSRESNRSG</sequence>
<dbReference type="PANTHER" id="PTHR37319:SF1">
    <property type="entry name" value="TRANSPOSASE TN5 DIMERISATION DOMAIN-CONTAINING PROTEIN"/>
    <property type="match status" value="1"/>
</dbReference>
<dbReference type="Pfam" id="PF01609">
    <property type="entry name" value="DDE_Tnp_1"/>
    <property type="match status" value="1"/>
</dbReference>
<reference evidence="3 4" key="1">
    <citation type="submission" date="2018-12" db="EMBL/GenBank/DDBJ databases">
        <title>Genome Sequence of Candidatus Viridilinea halotolerans isolated from saline sulfide-rich spring.</title>
        <authorList>
            <person name="Grouzdev D.S."/>
            <person name="Burganskaya E.I."/>
            <person name="Krutkina M.S."/>
            <person name="Sukhacheva M.V."/>
            <person name="Gorlenko V.M."/>
        </authorList>
    </citation>
    <scope>NUCLEOTIDE SEQUENCE [LARGE SCALE GENOMIC DNA]</scope>
    <source>
        <strain evidence="3">Chok-6</strain>
    </source>
</reference>
<accession>A0A426TT58</accession>
<dbReference type="GO" id="GO:0006313">
    <property type="term" value="P:DNA transposition"/>
    <property type="evidence" value="ECO:0007669"/>
    <property type="project" value="InterPro"/>
</dbReference>
<dbReference type="AlphaFoldDB" id="A0A426TT58"/>
<dbReference type="InterPro" id="IPR012337">
    <property type="entry name" value="RNaseH-like_sf"/>
</dbReference>
<proteinExistence type="predicted"/>
<feature type="domain" description="Transposase Tn5-like N-terminal" evidence="2">
    <location>
        <begin position="12"/>
        <end position="70"/>
    </location>
</feature>
<dbReference type="InterPro" id="IPR014737">
    <property type="entry name" value="Transposase_Tn5-like_C"/>
</dbReference>
<evidence type="ECO:0000313" key="4">
    <source>
        <dbReference type="Proteomes" id="UP000280307"/>
    </source>
</evidence>
<dbReference type="EMBL" id="RSAS01000773">
    <property type="protein sequence ID" value="RRR67642.1"/>
    <property type="molecule type" value="Genomic_DNA"/>
</dbReference>
<dbReference type="Gene3D" id="3.90.350.10">
    <property type="entry name" value="Transposase Inhibitor Protein From Tn5, Chain A, domain 1"/>
    <property type="match status" value="1"/>
</dbReference>
<name>A0A426TT58_9CHLR</name>
<dbReference type="PANTHER" id="PTHR37319">
    <property type="entry name" value="TRANSPOSASE"/>
    <property type="match status" value="1"/>
</dbReference>
<dbReference type="InterPro" id="IPR002559">
    <property type="entry name" value="Transposase_11"/>
</dbReference>
<dbReference type="InterPro" id="IPR047768">
    <property type="entry name" value="Tn5p-like"/>
</dbReference>